<dbReference type="Proteomes" id="UP000034837">
    <property type="component" value="Unassembled WGS sequence"/>
</dbReference>
<evidence type="ECO:0000313" key="1">
    <source>
        <dbReference type="EMBL" id="KKS54533.1"/>
    </source>
</evidence>
<gene>
    <name evidence="1" type="ORF">UV20_C0031G0001</name>
</gene>
<dbReference type="AlphaFoldDB" id="A0A0G1CY10"/>
<dbReference type="EMBL" id="LCDO01000031">
    <property type="protein sequence ID" value="KKS54533.1"/>
    <property type="molecule type" value="Genomic_DNA"/>
</dbReference>
<evidence type="ECO:0000313" key="2">
    <source>
        <dbReference type="Proteomes" id="UP000034837"/>
    </source>
</evidence>
<proteinExistence type="predicted"/>
<accession>A0A0G1CY10</accession>
<protein>
    <submittedName>
        <fullName evidence="1">Uncharacterized protein</fullName>
    </submittedName>
</protein>
<organism evidence="1 2">
    <name type="scientific">Candidatus Magasanikbacteria bacterium GW2011_GWA2_42_32</name>
    <dbReference type="NCBI Taxonomy" id="1619039"/>
    <lineage>
        <taxon>Bacteria</taxon>
        <taxon>Candidatus Magasanikiibacteriota</taxon>
    </lineage>
</organism>
<reference evidence="1 2" key="1">
    <citation type="journal article" date="2015" name="Nature">
        <title>rRNA introns, odd ribosomes, and small enigmatic genomes across a large radiation of phyla.</title>
        <authorList>
            <person name="Brown C.T."/>
            <person name="Hug L.A."/>
            <person name="Thomas B.C."/>
            <person name="Sharon I."/>
            <person name="Castelle C.J."/>
            <person name="Singh A."/>
            <person name="Wilkins M.J."/>
            <person name="Williams K.H."/>
            <person name="Banfield J.F."/>
        </authorList>
    </citation>
    <scope>NUCLEOTIDE SEQUENCE [LARGE SCALE GENOMIC DNA]</scope>
</reference>
<comment type="caution">
    <text evidence="1">The sequence shown here is derived from an EMBL/GenBank/DDBJ whole genome shotgun (WGS) entry which is preliminary data.</text>
</comment>
<sequence>MTISLVIPFYNEEKKLFEYTIVPVTSRLCSRVVDYY</sequence>
<name>A0A0G1CY10_9BACT</name>